<comment type="caution">
    <text evidence="2">The sequence shown here is derived from an EMBL/GenBank/DDBJ whole genome shotgun (WGS) entry which is preliminary data.</text>
</comment>
<dbReference type="GO" id="GO:0016279">
    <property type="term" value="F:protein-lysine N-methyltransferase activity"/>
    <property type="evidence" value="ECO:0007669"/>
    <property type="project" value="TreeGrafter"/>
</dbReference>
<dbReference type="InterPro" id="IPR050600">
    <property type="entry name" value="SETD3_SETD6_MTase"/>
</dbReference>
<keyword evidence="3" id="KW-1185">Reference proteome</keyword>
<dbReference type="OrthoDB" id="651099at2759"/>
<dbReference type="Pfam" id="PF00856">
    <property type="entry name" value="SET"/>
    <property type="match status" value="1"/>
</dbReference>
<name>A0A8K0N4E8_COCNU</name>
<accession>A0A8K0N4E8</accession>
<proteinExistence type="predicted"/>
<protein>
    <recommendedName>
        <fullName evidence="1">SET domain-containing protein</fullName>
    </recommendedName>
</protein>
<evidence type="ECO:0000313" key="3">
    <source>
        <dbReference type="Proteomes" id="UP000797356"/>
    </source>
</evidence>
<gene>
    <name evidence="2" type="ORF">COCNU_07G002840</name>
</gene>
<reference evidence="2" key="2">
    <citation type="submission" date="2019-07" db="EMBL/GenBank/DDBJ databases">
        <authorList>
            <person name="Yang Y."/>
            <person name="Bocs S."/>
            <person name="Baudouin L."/>
        </authorList>
    </citation>
    <scope>NUCLEOTIDE SEQUENCE</scope>
    <source>
        <tissue evidence="2">Spear leaf of Hainan Tall coconut</tissue>
    </source>
</reference>
<dbReference type="Proteomes" id="UP000797356">
    <property type="component" value="Chromosome 7"/>
</dbReference>
<dbReference type="InterPro" id="IPR001214">
    <property type="entry name" value="SET_dom"/>
</dbReference>
<dbReference type="EMBL" id="CM017878">
    <property type="protein sequence ID" value="KAG1354172.1"/>
    <property type="molecule type" value="Genomic_DNA"/>
</dbReference>
<dbReference type="SUPFAM" id="SSF82199">
    <property type="entry name" value="SET domain"/>
    <property type="match status" value="1"/>
</dbReference>
<dbReference type="PANTHER" id="PTHR13271:SF134">
    <property type="entry name" value="OS01G0976450 PROTEIN"/>
    <property type="match status" value="1"/>
</dbReference>
<dbReference type="AlphaFoldDB" id="A0A8K0N4E8"/>
<dbReference type="PANTHER" id="PTHR13271">
    <property type="entry name" value="UNCHARACTERIZED PUTATIVE METHYLTRANSFERASE"/>
    <property type="match status" value="1"/>
</dbReference>
<evidence type="ECO:0000313" key="2">
    <source>
        <dbReference type="EMBL" id="KAG1354172.1"/>
    </source>
</evidence>
<dbReference type="Gene3D" id="3.90.1410.10">
    <property type="entry name" value="set domain protein methyltransferase, domain 1"/>
    <property type="match status" value="2"/>
</dbReference>
<reference evidence="2" key="1">
    <citation type="journal article" date="2017" name="Gigascience">
        <title>The genome draft of coconut (Cocos nucifera).</title>
        <authorList>
            <person name="Xiao Y."/>
            <person name="Xu P."/>
            <person name="Fan H."/>
            <person name="Baudouin L."/>
            <person name="Xia W."/>
            <person name="Bocs S."/>
            <person name="Xu J."/>
            <person name="Li Q."/>
            <person name="Guo A."/>
            <person name="Zhou L."/>
            <person name="Li J."/>
            <person name="Wu Y."/>
            <person name="Ma Z."/>
            <person name="Armero A."/>
            <person name="Issali A.E."/>
            <person name="Liu N."/>
            <person name="Peng M."/>
            <person name="Yang Y."/>
        </authorList>
    </citation>
    <scope>NUCLEOTIDE SEQUENCE</scope>
    <source>
        <tissue evidence="2">Spear leaf of Hainan Tall coconut</tissue>
    </source>
</reference>
<organism evidence="2 3">
    <name type="scientific">Cocos nucifera</name>
    <name type="common">Coconut palm</name>
    <dbReference type="NCBI Taxonomy" id="13894"/>
    <lineage>
        <taxon>Eukaryota</taxon>
        <taxon>Viridiplantae</taxon>
        <taxon>Streptophyta</taxon>
        <taxon>Embryophyta</taxon>
        <taxon>Tracheophyta</taxon>
        <taxon>Spermatophyta</taxon>
        <taxon>Magnoliopsida</taxon>
        <taxon>Liliopsida</taxon>
        <taxon>Arecaceae</taxon>
        <taxon>Arecoideae</taxon>
        <taxon>Cocoseae</taxon>
        <taxon>Attaleinae</taxon>
        <taxon>Cocos</taxon>
    </lineage>
</organism>
<feature type="domain" description="SET" evidence="1">
    <location>
        <begin position="89"/>
        <end position="232"/>
    </location>
</feature>
<evidence type="ECO:0000259" key="1">
    <source>
        <dbReference type="Pfam" id="PF00856"/>
    </source>
</evidence>
<dbReference type="InterPro" id="IPR046341">
    <property type="entry name" value="SET_dom_sf"/>
</dbReference>
<sequence length="261" mass="29255">MLNTTKKSIDSKGSKKHGVVQLRVYNLDNVSSVSVGKMVAILEGEEGKEECRDDDCQLKEESNEFLSWLQKKAGVEISSMLSIGNSVYGRSLFASKCIKSGDCILKVPYNVQMTSDKFPSDIEPFLVHDVGNVSRLAAVLLAEQKLGQNSGWATYINSLPHMDEMHNTALEHFPQTFGDVRLEDFMHAYALDFLNHDGTFDAILLSNEDKRISEVIADRNYNIGEQVMIRYGKFSNATLLLDFGFTLPYNTYDQVVSQLTC</sequence>